<dbReference type="InterPro" id="IPR027275">
    <property type="entry name" value="PRC-brl_dom"/>
</dbReference>
<organism evidence="2 3">
    <name type="scientific">Natronomonas pharaonis (strain ATCC 35678 / DSM 2160 / CIP 103997 / JCM 8858 / NBRC 14720 / NCIMB 2260 / Gabara)</name>
    <name type="common">Halobacterium pharaonis</name>
    <dbReference type="NCBI Taxonomy" id="348780"/>
    <lineage>
        <taxon>Archaea</taxon>
        <taxon>Methanobacteriati</taxon>
        <taxon>Methanobacteriota</taxon>
        <taxon>Stenosarchaea group</taxon>
        <taxon>Halobacteria</taxon>
        <taxon>Halobacteriales</taxon>
        <taxon>Natronomonadaceae</taxon>
        <taxon>Natronomonas</taxon>
    </lineage>
</organism>
<proteinExistence type="predicted"/>
<keyword evidence="3" id="KW-1185">Reference proteome</keyword>
<dbReference type="HOGENOM" id="CLU_174517_1_0_2"/>
<sequence>MVDILAENLSEKEVMGSDGASLGTLYNITMDLKTGTLQDLVIEPGERAGDLEFERDEQGNYRIPVSRVQAVKDTVVVAR</sequence>
<dbReference type="Gene3D" id="2.30.30.240">
    <property type="entry name" value="PRC-barrel domain"/>
    <property type="match status" value="1"/>
</dbReference>
<dbReference type="GeneID" id="3702221"/>
<dbReference type="KEGG" id="nph:NP_4984A"/>
<dbReference type="Proteomes" id="UP000002698">
    <property type="component" value="Chromosome"/>
</dbReference>
<protein>
    <submittedName>
        <fullName evidence="2">PRC domain protein</fullName>
    </submittedName>
</protein>
<evidence type="ECO:0000313" key="2">
    <source>
        <dbReference type="EMBL" id="CAI50583.1"/>
    </source>
</evidence>
<evidence type="ECO:0000313" key="3">
    <source>
        <dbReference type="Proteomes" id="UP000002698"/>
    </source>
</evidence>
<dbReference type="EMBL" id="CR936257">
    <property type="protein sequence ID" value="CAI50583.1"/>
    <property type="molecule type" value="Genomic_DNA"/>
</dbReference>
<evidence type="ECO:0000259" key="1">
    <source>
        <dbReference type="Pfam" id="PF05239"/>
    </source>
</evidence>
<dbReference type="RefSeq" id="WP_011324194.1">
    <property type="nucleotide sequence ID" value="NC_007426.1"/>
</dbReference>
<dbReference type="EnsemblBacteria" id="CAI50583">
    <property type="protein sequence ID" value="CAI50583"/>
    <property type="gene ID" value="NP_4984A"/>
</dbReference>
<dbReference type="SUPFAM" id="SSF50346">
    <property type="entry name" value="PRC-barrel domain"/>
    <property type="match status" value="1"/>
</dbReference>
<name>A0A1U7EZ54_NATPD</name>
<dbReference type="InterPro" id="IPR011033">
    <property type="entry name" value="PRC_barrel-like_sf"/>
</dbReference>
<dbReference type="PANTHER" id="PTHR38137:SF2">
    <property type="entry name" value="PRC-BARREL DOMAIN-CONTAINING PROTEIN"/>
    <property type="match status" value="1"/>
</dbReference>
<dbReference type="OrthoDB" id="85079at2157"/>
<feature type="domain" description="PRC-barrel" evidence="1">
    <location>
        <begin position="3"/>
        <end position="77"/>
    </location>
</feature>
<accession>A0A1U7EZ54</accession>
<dbReference type="STRING" id="348780.NP_4984A"/>
<dbReference type="AlphaFoldDB" id="A0A1U7EZ54"/>
<gene>
    <name evidence="2" type="ordered locus">NP_4984A</name>
</gene>
<dbReference type="Pfam" id="PF05239">
    <property type="entry name" value="PRC"/>
    <property type="match status" value="1"/>
</dbReference>
<dbReference type="eggNOG" id="arCOG02155">
    <property type="taxonomic scope" value="Archaea"/>
</dbReference>
<reference evidence="2 3" key="1">
    <citation type="journal article" date="2005" name="Genome Res.">
        <title>Living with two extremes: conclusions from the genome sequence of Natronomonas pharaonis.</title>
        <authorList>
            <person name="Falb M."/>
            <person name="Pfeiffer F."/>
            <person name="Palm P."/>
            <person name="Rodewald K."/>
            <person name="Hickmann V."/>
            <person name="Tittor J."/>
            <person name="Oesterhelt D."/>
        </authorList>
    </citation>
    <scope>NUCLEOTIDE SEQUENCE [LARGE SCALE GENOMIC DNA]</scope>
    <source>
        <strain evidence="3">ATCC 35678 / DSM 2160 / CIP 103997 / JCM 8858 / NBRC 14720 / NCIMB 2260 / Gabara</strain>
    </source>
</reference>
<dbReference type="PANTHER" id="PTHR38137">
    <property type="entry name" value="PRC-BARREL DOMAIN PROTEIN"/>
    <property type="match status" value="1"/>
</dbReference>